<proteinExistence type="predicted"/>
<organism evidence="2 3">
    <name type="scientific">Aureibacter tunicatorum</name>
    <dbReference type="NCBI Taxonomy" id="866807"/>
    <lineage>
        <taxon>Bacteria</taxon>
        <taxon>Pseudomonadati</taxon>
        <taxon>Bacteroidota</taxon>
        <taxon>Cytophagia</taxon>
        <taxon>Cytophagales</taxon>
        <taxon>Persicobacteraceae</taxon>
        <taxon>Aureibacter</taxon>
    </lineage>
</organism>
<feature type="region of interest" description="Disordered" evidence="1">
    <location>
        <begin position="97"/>
        <end position="121"/>
    </location>
</feature>
<dbReference type="AlphaFoldDB" id="A0AAE3XT15"/>
<accession>A0AAE3XT15</accession>
<name>A0AAE3XT15_9BACT</name>
<protein>
    <recommendedName>
        <fullName evidence="4">Helix-turn-helix domain-containing protein</fullName>
    </recommendedName>
</protein>
<dbReference type="Pfam" id="PF13730">
    <property type="entry name" value="HTH_36"/>
    <property type="match status" value="1"/>
</dbReference>
<evidence type="ECO:0000313" key="2">
    <source>
        <dbReference type="EMBL" id="MDR6241910.1"/>
    </source>
</evidence>
<dbReference type="EMBL" id="JAVDQD010000013">
    <property type="protein sequence ID" value="MDR6241910.1"/>
    <property type="molecule type" value="Genomic_DNA"/>
</dbReference>
<gene>
    <name evidence="2" type="ORF">HNQ88_004997</name>
</gene>
<evidence type="ECO:0000313" key="3">
    <source>
        <dbReference type="Proteomes" id="UP001185092"/>
    </source>
</evidence>
<dbReference type="RefSeq" id="WP_309943108.1">
    <property type="nucleotide sequence ID" value="NZ_AP025310.1"/>
</dbReference>
<evidence type="ECO:0000256" key="1">
    <source>
        <dbReference type="SAM" id="MobiDB-lite"/>
    </source>
</evidence>
<sequence>MITKPNYYAIIPAQVRYDNNISDKAKLLYGEITSLSNKEGYCYASNKYFANLYDCSESTISRLISQLHKSNHIDVRLEANTNRKIFLKDSKTAANNATGGKAVSSKPLCKNEEGHKQNQTGGLGVFEQHNIKANNKENTKSNILRPATDSNINNSFKENNQKIDGDAWNMTVQSYLNFYERNVGIKPKFEAKEAANLKRIILFLKNSKTNTSWSQSIDSLNFIFSSWDQLPSFFKDRMDVSSIYFNINNILAYLKNINKPTQNMKSSIEEDLAYFRRKRME</sequence>
<dbReference type="Proteomes" id="UP001185092">
    <property type="component" value="Unassembled WGS sequence"/>
</dbReference>
<evidence type="ECO:0008006" key="4">
    <source>
        <dbReference type="Google" id="ProtNLM"/>
    </source>
</evidence>
<comment type="caution">
    <text evidence="2">The sequence shown here is derived from an EMBL/GenBank/DDBJ whole genome shotgun (WGS) entry which is preliminary data.</text>
</comment>
<keyword evidence="3" id="KW-1185">Reference proteome</keyword>
<reference evidence="2" key="1">
    <citation type="submission" date="2023-07" db="EMBL/GenBank/DDBJ databases">
        <title>Genomic Encyclopedia of Type Strains, Phase IV (KMG-IV): sequencing the most valuable type-strain genomes for metagenomic binning, comparative biology and taxonomic classification.</title>
        <authorList>
            <person name="Goeker M."/>
        </authorList>
    </citation>
    <scope>NUCLEOTIDE SEQUENCE</scope>
    <source>
        <strain evidence="2">DSM 26174</strain>
    </source>
</reference>